<accession>A0AAD7ZXA5</accession>
<name>A0AAD7ZXA5_DIPPU</name>
<dbReference type="PANTHER" id="PTHR12260">
    <property type="entry name" value="DAMAGE-CONTROL PHOSPHATASE ARMT1"/>
    <property type="match status" value="1"/>
</dbReference>
<reference evidence="12" key="2">
    <citation type="submission" date="2023-05" db="EMBL/GenBank/DDBJ databases">
        <authorList>
            <person name="Fouks B."/>
        </authorList>
    </citation>
    <scope>NUCLEOTIDE SEQUENCE</scope>
    <source>
        <strain evidence="12">Stay&amp;Tobe</strain>
        <tissue evidence="12">Testes</tissue>
    </source>
</reference>
<comment type="similarity">
    <text evidence="3 10">Belongs to the damage-control phosphatase family. Sugar phosphate phosphatase III subfamily.</text>
</comment>
<reference evidence="12" key="1">
    <citation type="journal article" date="2023" name="IScience">
        <title>Live-bearing cockroach genome reveals convergent evolutionary mechanisms linked to viviparity in insects and beyond.</title>
        <authorList>
            <person name="Fouks B."/>
            <person name="Harrison M.C."/>
            <person name="Mikhailova A.A."/>
            <person name="Marchal E."/>
            <person name="English S."/>
            <person name="Carruthers M."/>
            <person name="Jennings E.C."/>
            <person name="Chiamaka E.L."/>
            <person name="Frigard R.A."/>
            <person name="Pippel M."/>
            <person name="Attardo G.M."/>
            <person name="Benoit J.B."/>
            <person name="Bornberg-Bauer E."/>
            <person name="Tobe S.S."/>
        </authorList>
    </citation>
    <scope>NUCLEOTIDE SEQUENCE</scope>
    <source>
        <strain evidence="12">Stay&amp;Tobe</strain>
    </source>
</reference>
<comment type="function">
    <text evidence="8 10">Metal-dependent phosphatase that shows phosphatase activity against several substrates, including fructose-1-phosphate and fructose-6-phosphate. Its preference for fructose-1-phosphate, a strong glycating agent that causes DNA damage rather than a canonical yeast metabolite, suggests a damage-control function in hexose phosphate metabolism. Has also been shown to have O-methyltransferase activity that methylates glutamate residues of target proteins to form gamma-glutamyl methyl ester residues. Possibly methylates PCNA, suggesting it is involved in the DNA damage response.</text>
</comment>
<dbReference type="GO" id="GO:0032259">
    <property type="term" value="P:methylation"/>
    <property type="evidence" value="ECO:0007669"/>
    <property type="project" value="UniProtKB-KW"/>
</dbReference>
<evidence type="ECO:0000256" key="2">
    <source>
        <dbReference type="ARBA" id="ARBA00001326"/>
    </source>
</evidence>
<comment type="catalytic activity">
    <reaction evidence="9 10">
        <text>beta-D-fructose 6-phosphate = dihydroxyacetone + D-glyceraldehyde 3-phosphate</text>
        <dbReference type="Rhea" id="RHEA:28002"/>
        <dbReference type="ChEBI" id="CHEBI:16016"/>
        <dbReference type="ChEBI" id="CHEBI:57634"/>
        <dbReference type="ChEBI" id="CHEBI:59776"/>
    </reaction>
</comment>
<keyword evidence="5 10" id="KW-0479">Metal-binding</keyword>
<dbReference type="EC" id="3.1.3.-" evidence="10"/>
<evidence type="ECO:0000256" key="5">
    <source>
        <dbReference type="ARBA" id="ARBA00022723"/>
    </source>
</evidence>
<dbReference type="GO" id="GO:0006974">
    <property type="term" value="P:DNA damage response"/>
    <property type="evidence" value="ECO:0007669"/>
    <property type="project" value="TreeGrafter"/>
</dbReference>
<keyword evidence="10" id="KW-0808">Transferase</keyword>
<gene>
    <name evidence="12" type="ORF">L9F63_018286</name>
</gene>
<dbReference type="EMBL" id="JASPKZ010005686">
    <property type="protein sequence ID" value="KAJ9588360.1"/>
    <property type="molecule type" value="Genomic_DNA"/>
</dbReference>
<dbReference type="Gene3D" id="1.20.930.60">
    <property type="match status" value="1"/>
</dbReference>
<keyword evidence="6 10" id="KW-0378">Hydrolase</keyword>
<comment type="catalytic activity">
    <reaction evidence="2 10">
        <text>beta-D-fructose 1-phosphate + H2O = D-fructose + phosphate</text>
        <dbReference type="Rhea" id="RHEA:35603"/>
        <dbReference type="ChEBI" id="CHEBI:15377"/>
        <dbReference type="ChEBI" id="CHEBI:37721"/>
        <dbReference type="ChEBI" id="CHEBI:43474"/>
        <dbReference type="ChEBI" id="CHEBI:138881"/>
    </reaction>
</comment>
<dbReference type="EC" id="2.1.1.-" evidence="10"/>
<proteinExistence type="inferred from homology"/>
<evidence type="ECO:0000256" key="8">
    <source>
        <dbReference type="ARBA" id="ARBA00045980"/>
    </source>
</evidence>
<evidence type="ECO:0000256" key="4">
    <source>
        <dbReference type="ARBA" id="ARBA00022596"/>
    </source>
</evidence>
<evidence type="ECO:0000256" key="10">
    <source>
        <dbReference type="RuleBase" id="RU367030"/>
    </source>
</evidence>
<evidence type="ECO:0000313" key="12">
    <source>
        <dbReference type="EMBL" id="KAJ9588360.1"/>
    </source>
</evidence>
<evidence type="ECO:0000256" key="7">
    <source>
        <dbReference type="ARBA" id="ARBA00023211"/>
    </source>
</evidence>
<dbReference type="PANTHER" id="PTHR12260:SF6">
    <property type="entry name" value="DAMAGE-CONTROL PHOSPHATASE ARMT1"/>
    <property type="match status" value="1"/>
</dbReference>
<comment type="cofactor">
    <cofactor evidence="10">
        <name>Mn(2+)</name>
        <dbReference type="ChEBI" id="CHEBI:29035"/>
    </cofactor>
    <cofactor evidence="10">
        <name>Ni(2+)</name>
        <dbReference type="ChEBI" id="CHEBI:49786"/>
    </cofactor>
</comment>
<evidence type="ECO:0000259" key="11">
    <source>
        <dbReference type="Pfam" id="PF01937"/>
    </source>
</evidence>
<protein>
    <recommendedName>
        <fullName evidence="10">Sugar phosphate phosphatase</fullName>
        <ecNumber evidence="10">2.1.1.-</ecNumber>
        <ecNumber evidence="10">3.1.3.-</ecNumber>
    </recommendedName>
</protein>
<evidence type="ECO:0000256" key="6">
    <source>
        <dbReference type="ARBA" id="ARBA00022801"/>
    </source>
</evidence>
<dbReference type="AlphaFoldDB" id="A0AAD7ZXA5"/>
<comment type="caution">
    <text evidence="12">The sequence shown here is derived from an EMBL/GenBank/DDBJ whole genome shotgun (WGS) entry which is preliminary data.</text>
</comment>
<dbReference type="InterPro" id="IPR002791">
    <property type="entry name" value="ARMT1-like_metal-bd"/>
</dbReference>
<dbReference type="Pfam" id="PF01937">
    <property type="entry name" value="ARMT1-like_dom"/>
    <property type="match status" value="1"/>
</dbReference>
<organism evidence="12 13">
    <name type="scientific">Diploptera punctata</name>
    <name type="common">Pacific beetle cockroach</name>
    <dbReference type="NCBI Taxonomy" id="6984"/>
    <lineage>
        <taxon>Eukaryota</taxon>
        <taxon>Metazoa</taxon>
        <taxon>Ecdysozoa</taxon>
        <taxon>Arthropoda</taxon>
        <taxon>Hexapoda</taxon>
        <taxon>Insecta</taxon>
        <taxon>Pterygota</taxon>
        <taxon>Neoptera</taxon>
        <taxon>Polyneoptera</taxon>
        <taxon>Dictyoptera</taxon>
        <taxon>Blattodea</taxon>
        <taxon>Blaberoidea</taxon>
        <taxon>Blaberidae</taxon>
        <taxon>Diplopterinae</taxon>
        <taxon>Diploptera</taxon>
    </lineage>
</organism>
<dbReference type="InterPro" id="IPR036075">
    <property type="entry name" value="ARMT-1-like_metal-bd_sf"/>
</dbReference>
<dbReference type="Proteomes" id="UP001233999">
    <property type="component" value="Unassembled WGS sequence"/>
</dbReference>
<dbReference type="GO" id="GO:0051998">
    <property type="term" value="F:protein carboxyl O-methyltransferase activity"/>
    <property type="evidence" value="ECO:0007669"/>
    <property type="project" value="UniProtKB-UniRule"/>
</dbReference>
<comment type="domain">
    <text evidence="10">Subfamily III proteins have a conserved RTxK motif about 40-50 residues from the C-terminus; the threonine may be replaced by serine or cysteine.</text>
</comment>
<dbReference type="Gene3D" id="3.40.50.10880">
    <property type="entry name" value="Uncharacterised protein PF01937, DUF89, domain 3"/>
    <property type="match status" value="1"/>
</dbReference>
<evidence type="ECO:0000256" key="1">
    <source>
        <dbReference type="ARBA" id="ARBA00000807"/>
    </source>
</evidence>
<feature type="domain" description="Damage-control phosphatase ARMT1-like metal-binding" evidence="11">
    <location>
        <begin position="34"/>
        <end position="422"/>
    </location>
</feature>
<dbReference type="GO" id="GO:0016791">
    <property type="term" value="F:phosphatase activity"/>
    <property type="evidence" value="ECO:0007669"/>
    <property type="project" value="TreeGrafter"/>
</dbReference>
<evidence type="ECO:0000256" key="3">
    <source>
        <dbReference type="ARBA" id="ARBA00009519"/>
    </source>
</evidence>
<keyword evidence="13" id="KW-1185">Reference proteome</keyword>
<dbReference type="SUPFAM" id="SSF111321">
    <property type="entry name" value="AF1104-like"/>
    <property type="match status" value="1"/>
</dbReference>
<dbReference type="GO" id="GO:0046872">
    <property type="term" value="F:metal ion binding"/>
    <property type="evidence" value="ECO:0007669"/>
    <property type="project" value="UniProtKB-UniRule"/>
</dbReference>
<dbReference type="GO" id="GO:0005634">
    <property type="term" value="C:nucleus"/>
    <property type="evidence" value="ECO:0007669"/>
    <property type="project" value="TreeGrafter"/>
</dbReference>
<comment type="catalytic activity">
    <reaction evidence="1 10">
        <text>L-glutamyl-[protein] + S-adenosyl-L-methionine = [protein]-L-glutamate 5-O-methyl ester + S-adenosyl-L-homocysteine</text>
        <dbReference type="Rhea" id="RHEA:24452"/>
        <dbReference type="Rhea" id="RHEA-COMP:10208"/>
        <dbReference type="Rhea" id="RHEA-COMP:10311"/>
        <dbReference type="ChEBI" id="CHEBI:29973"/>
        <dbReference type="ChEBI" id="CHEBI:57856"/>
        <dbReference type="ChEBI" id="CHEBI:59789"/>
        <dbReference type="ChEBI" id="CHEBI:82795"/>
    </reaction>
</comment>
<sequence>MLKKLSFTDEVVDIVTPTNEVLSAKYKRSFAYITVRDRLPITITNVIDLLVRDKDKIIDEFGELAKEEIKEVIGQFSKLKNELQTNKPFQLLTSDGSDVPAWNAYYERETDREGEVPRWFRTSWIYAECYMYRRIRETFELSSSLKTFDPFRKSKEEAFHSSVDAMAILGDYVLQQLQAHGVKRFPSSEMKKVALWGNQYDLSRPVGSELPEENDPLKNIQLLSDHVLVDESEKMWSVLEAAAKHRESITIDIVADNAGYELFADMCLADTLCAFSLATKIRFYVKTMPWFISDTMEKDFHWMRHKLLEFSNEYPNLADLANRWEEHLNLKKWYIEVGDFWTLPHVYSEMKTADHQLYDKLSDATLIIFKGDLNYRKLLGETNWAPTESFSNALQGFHPAPLVTLRTIKADLICGLKPGQAEATAAKSEKWLITGDYALIQFDG</sequence>
<evidence type="ECO:0000256" key="9">
    <source>
        <dbReference type="ARBA" id="ARBA00048809"/>
    </source>
</evidence>
<dbReference type="InterPro" id="IPR039763">
    <property type="entry name" value="ARMT1"/>
</dbReference>
<keyword evidence="7 10" id="KW-0464">Manganese</keyword>
<keyword evidence="4" id="KW-0533">Nickel</keyword>
<keyword evidence="10" id="KW-0489">Methyltransferase</keyword>
<evidence type="ECO:0000313" key="13">
    <source>
        <dbReference type="Proteomes" id="UP001233999"/>
    </source>
</evidence>